<name>K4KNN7_SIMAS</name>
<organism evidence="1 2">
    <name type="scientific">Simiduia agarivorans (strain DSM 21679 / JCM 13881 / BCRC 17597 / SA1)</name>
    <dbReference type="NCBI Taxonomy" id="1117647"/>
    <lineage>
        <taxon>Bacteria</taxon>
        <taxon>Pseudomonadati</taxon>
        <taxon>Pseudomonadota</taxon>
        <taxon>Gammaproteobacteria</taxon>
        <taxon>Cellvibrionales</taxon>
        <taxon>Cellvibrionaceae</taxon>
        <taxon>Simiduia</taxon>
    </lineage>
</organism>
<dbReference type="HOGENOM" id="CLU_1766777_0_0_6"/>
<dbReference type="EMBL" id="CP003746">
    <property type="protein sequence ID" value="AFV00780.1"/>
    <property type="molecule type" value="Genomic_DNA"/>
</dbReference>
<dbReference type="RefSeq" id="WP_015048932.1">
    <property type="nucleotide sequence ID" value="NC_018868.3"/>
</dbReference>
<proteinExistence type="predicted"/>
<evidence type="ECO:0000313" key="2">
    <source>
        <dbReference type="Proteomes" id="UP000000466"/>
    </source>
</evidence>
<dbReference type="OrthoDB" id="6712646at2"/>
<dbReference type="Proteomes" id="UP000000466">
    <property type="component" value="Chromosome"/>
</dbReference>
<dbReference type="eggNOG" id="ENOG5033B52">
    <property type="taxonomic scope" value="Bacteria"/>
</dbReference>
<dbReference type="KEGG" id="saga:M5M_18255"/>
<accession>K4KNN7</accession>
<keyword evidence="2" id="KW-1185">Reference proteome</keyword>
<sequence length="147" mass="16242">MGHLLKKMIYANNKQSHATPNLRSATVWAACFGRYEIKKEGMNLMKYGLLIPAFMVVGCAQMFPAAYKELDEGKYWIQATGNAFATPEQLSAKVEKRASQLCGEGGYVHDEPAKLEGHTQKTYSGTMVIEAGYSTFTSTVKCNDKNS</sequence>
<evidence type="ECO:0000313" key="1">
    <source>
        <dbReference type="EMBL" id="AFV00780.1"/>
    </source>
</evidence>
<protein>
    <submittedName>
        <fullName evidence="1">Uncharacterized protein</fullName>
    </submittedName>
</protein>
<gene>
    <name evidence="1" type="ordered locus">M5M_18255</name>
</gene>
<reference evidence="1 2" key="1">
    <citation type="journal article" date="2013" name="Genome Announc.">
        <title>Complete genome sequence of Simiduia agarivorans SA1(T), a marine bacterium able to degrade a variety of polysaccharides.</title>
        <authorList>
            <person name="Lin S.Y."/>
            <person name="Shieh W.Y."/>
            <person name="Chen J.S."/>
            <person name="Tang S.L."/>
        </authorList>
    </citation>
    <scope>NUCLEOTIDE SEQUENCE [LARGE SCALE GENOMIC DNA]</scope>
    <source>
        <strain evidence="2">DSM 21679 / JCM 13881 / BCRC 17597 / SA1</strain>
    </source>
</reference>
<dbReference type="AlphaFoldDB" id="K4KNN7"/>